<dbReference type="InterPro" id="IPR036960">
    <property type="entry name" value="T-box_sf"/>
</dbReference>
<evidence type="ECO:0000256" key="7">
    <source>
        <dbReference type="SAM" id="MobiDB-lite"/>
    </source>
</evidence>
<gene>
    <name evidence="9" type="ORF">Cfor_12406</name>
</gene>
<organism evidence="9 10">
    <name type="scientific">Coptotermes formosanus</name>
    <name type="common">Formosan subterranean termite</name>
    <dbReference type="NCBI Taxonomy" id="36987"/>
    <lineage>
        <taxon>Eukaryota</taxon>
        <taxon>Metazoa</taxon>
        <taxon>Ecdysozoa</taxon>
        <taxon>Arthropoda</taxon>
        <taxon>Hexapoda</taxon>
        <taxon>Insecta</taxon>
        <taxon>Pterygota</taxon>
        <taxon>Neoptera</taxon>
        <taxon>Polyneoptera</taxon>
        <taxon>Dictyoptera</taxon>
        <taxon>Blattodea</taxon>
        <taxon>Blattoidea</taxon>
        <taxon>Termitoidae</taxon>
        <taxon>Rhinotermitidae</taxon>
        <taxon>Coptotermes</taxon>
    </lineage>
</organism>
<feature type="non-terminal residue" evidence="9">
    <location>
        <position position="1"/>
    </location>
</feature>
<dbReference type="InterPro" id="IPR001699">
    <property type="entry name" value="TF_T-box"/>
</dbReference>
<evidence type="ECO:0000313" key="9">
    <source>
        <dbReference type="EMBL" id="GFG28402.1"/>
    </source>
</evidence>
<dbReference type="PANTHER" id="PTHR11267">
    <property type="entry name" value="T-BOX PROTEIN-RELATED"/>
    <property type="match status" value="1"/>
</dbReference>
<evidence type="ECO:0000313" key="10">
    <source>
        <dbReference type="Proteomes" id="UP000502823"/>
    </source>
</evidence>
<keyword evidence="3 6" id="KW-0238">DNA-binding</keyword>
<dbReference type="Pfam" id="PF00907">
    <property type="entry name" value="T-box"/>
    <property type="match status" value="1"/>
</dbReference>
<keyword evidence="4" id="KW-0804">Transcription</keyword>
<dbReference type="InterPro" id="IPR008967">
    <property type="entry name" value="p53-like_TF_DNA-bd_sf"/>
</dbReference>
<keyword evidence="5 6" id="KW-0539">Nucleus</keyword>
<protein>
    <recommendedName>
        <fullName evidence="8">T-box domain-containing protein</fullName>
    </recommendedName>
</protein>
<evidence type="ECO:0000256" key="3">
    <source>
        <dbReference type="ARBA" id="ARBA00023125"/>
    </source>
</evidence>
<dbReference type="OrthoDB" id="7442607at2759"/>
<dbReference type="PRINTS" id="PR00937">
    <property type="entry name" value="TBOX"/>
</dbReference>
<evidence type="ECO:0000256" key="1">
    <source>
        <dbReference type="ARBA" id="ARBA00022473"/>
    </source>
</evidence>
<dbReference type="SUPFAM" id="SSF49417">
    <property type="entry name" value="p53-like transcription factors"/>
    <property type="match status" value="1"/>
</dbReference>
<accession>A0A6L2PB57</accession>
<dbReference type="PANTHER" id="PTHR11267:SF204">
    <property type="entry name" value="SPADETAIL"/>
    <property type="match status" value="1"/>
</dbReference>
<evidence type="ECO:0000256" key="5">
    <source>
        <dbReference type="ARBA" id="ARBA00023242"/>
    </source>
</evidence>
<comment type="caution">
    <text evidence="9">The sequence shown here is derived from an EMBL/GenBank/DDBJ whole genome shotgun (WGS) entry which is preliminary data.</text>
</comment>
<feature type="domain" description="T-box" evidence="8">
    <location>
        <begin position="17"/>
        <end position="197"/>
    </location>
</feature>
<dbReference type="FunFam" id="2.60.40.820:FF:000010">
    <property type="entry name" value="T-box transcription factor TBX6"/>
    <property type="match status" value="1"/>
</dbReference>
<dbReference type="GO" id="GO:0001708">
    <property type="term" value="P:cell fate specification"/>
    <property type="evidence" value="ECO:0007669"/>
    <property type="project" value="TreeGrafter"/>
</dbReference>
<reference evidence="10" key="1">
    <citation type="submission" date="2020-01" db="EMBL/GenBank/DDBJ databases">
        <title>Draft genome sequence of the Termite Coptotermes fromosanus.</title>
        <authorList>
            <person name="Itakura S."/>
            <person name="Yosikawa Y."/>
            <person name="Umezawa K."/>
        </authorList>
    </citation>
    <scope>NUCLEOTIDE SEQUENCE [LARGE SCALE GENOMIC DNA]</scope>
</reference>
<dbReference type="SMART" id="SM00425">
    <property type="entry name" value="TBOX"/>
    <property type="match status" value="1"/>
</dbReference>
<dbReference type="AlphaFoldDB" id="A0A6L2PB57"/>
<dbReference type="InParanoid" id="A0A6L2PB57"/>
<name>A0A6L2PB57_COPFO</name>
<feature type="region of interest" description="Disordered" evidence="7">
    <location>
        <begin position="214"/>
        <end position="243"/>
    </location>
</feature>
<comment type="subcellular location">
    <subcellularLocation>
        <location evidence="6">Nucleus</location>
    </subcellularLocation>
</comment>
<evidence type="ECO:0000259" key="8">
    <source>
        <dbReference type="PROSITE" id="PS50252"/>
    </source>
</evidence>
<comment type="caution">
    <text evidence="6">Lacks conserved residue(s) required for the propagation of feature annotation.</text>
</comment>
<dbReference type="Proteomes" id="UP000502823">
    <property type="component" value="Unassembled WGS sequence"/>
</dbReference>
<dbReference type="Gene3D" id="2.60.40.820">
    <property type="entry name" value="Transcription factor, T-box"/>
    <property type="match status" value="1"/>
</dbReference>
<sequence>SVGAEAPEQLRGVQMKLVGAELWRKFHAVNTEMIITKLGRNMFPVLTVEVSGLEPEARYFVLMEICLSSDRRYKFVGREWKATGKADLQLPRNSRVFIHQDSPATGSHWMREAIKMKAAKLTNNSANRSGHVVLTSMHKYLPRIHVVKTSDIMALSWSPTATFMFPETEFIAVTAYQNERVTMLKIDNNPFAKGFRENGLSYVKRKQNAAALHRKRHCPERSSLSSVDSTQSPSPPAAEEYKSNDENTEHILHDQNESSSLPSVDSPREDISTALTNININTNSLHCPYAGIYSSYLQYQDESVWRYPCLLPPPPPLLPPPPHLLPPILLPFPYPVSSYLPHPLHHLTQSYITELNPQPYDYSMREKSN</sequence>
<dbReference type="PROSITE" id="PS50252">
    <property type="entry name" value="TBOX_3"/>
    <property type="match status" value="1"/>
</dbReference>
<feature type="compositionally biased region" description="Polar residues" evidence="7">
    <location>
        <begin position="222"/>
        <end position="232"/>
    </location>
</feature>
<evidence type="ECO:0000256" key="6">
    <source>
        <dbReference type="PROSITE-ProRule" id="PRU00201"/>
    </source>
</evidence>
<keyword evidence="2" id="KW-0805">Transcription regulation</keyword>
<dbReference type="GO" id="GO:0005634">
    <property type="term" value="C:nucleus"/>
    <property type="evidence" value="ECO:0007669"/>
    <property type="project" value="UniProtKB-SubCell"/>
</dbReference>
<dbReference type="FunCoup" id="A0A6L2PB57">
    <property type="interactions" value="107"/>
</dbReference>
<dbReference type="GO" id="GO:0000981">
    <property type="term" value="F:DNA-binding transcription factor activity, RNA polymerase II-specific"/>
    <property type="evidence" value="ECO:0007669"/>
    <property type="project" value="TreeGrafter"/>
</dbReference>
<dbReference type="GO" id="GO:0000978">
    <property type="term" value="F:RNA polymerase II cis-regulatory region sequence-specific DNA binding"/>
    <property type="evidence" value="ECO:0007669"/>
    <property type="project" value="InterPro"/>
</dbReference>
<evidence type="ECO:0000256" key="4">
    <source>
        <dbReference type="ARBA" id="ARBA00023163"/>
    </source>
</evidence>
<keyword evidence="1" id="KW-0217">Developmental protein</keyword>
<proteinExistence type="predicted"/>
<dbReference type="GO" id="GO:0045893">
    <property type="term" value="P:positive regulation of DNA-templated transcription"/>
    <property type="evidence" value="ECO:0007669"/>
    <property type="project" value="InterPro"/>
</dbReference>
<keyword evidence="10" id="KW-1185">Reference proteome</keyword>
<dbReference type="InterPro" id="IPR046360">
    <property type="entry name" value="T-box_DNA-bd"/>
</dbReference>
<dbReference type="GO" id="GO:0000785">
    <property type="term" value="C:chromatin"/>
    <property type="evidence" value="ECO:0007669"/>
    <property type="project" value="TreeGrafter"/>
</dbReference>
<evidence type="ECO:0000256" key="2">
    <source>
        <dbReference type="ARBA" id="ARBA00023015"/>
    </source>
</evidence>
<dbReference type="EMBL" id="BLKM01000067">
    <property type="protein sequence ID" value="GFG28402.1"/>
    <property type="molecule type" value="Genomic_DNA"/>
</dbReference>